<evidence type="ECO:0000256" key="5">
    <source>
        <dbReference type="ARBA" id="ARBA00022741"/>
    </source>
</evidence>
<dbReference type="Pfam" id="PF18150">
    <property type="entry name" value="DUF5600"/>
    <property type="match status" value="1"/>
</dbReference>
<dbReference type="CDD" id="cd00052">
    <property type="entry name" value="EH"/>
    <property type="match status" value="1"/>
</dbReference>
<evidence type="ECO:0000259" key="10">
    <source>
        <dbReference type="PROSITE" id="PS50222"/>
    </source>
</evidence>
<dbReference type="PROSITE" id="PS50222">
    <property type="entry name" value="EF_HAND_2"/>
    <property type="match status" value="2"/>
</dbReference>
<reference evidence="12 13" key="1">
    <citation type="submission" date="2021-05" db="EMBL/GenBank/DDBJ databases">
        <title>Genome Assembly of Synthetic Allotetraploid Brassica napus Reveals Homoeologous Exchanges between Subgenomes.</title>
        <authorList>
            <person name="Davis J.T."/>
        </authorList>
    </citation>
    <scope>NUCLEOTIDE SEQUENCE [LARGE SCALE GENOMIC DNA]</scope>
    <source>
        <strain evidence="13">cv. Da-Ae</strain>
        <tissue evidence="12">Seedling</tissue>
    </source>
</reference>
<dbReference type="Gene3D" id="3.40.50.300">
    <property type="entry name" value="P-loop containing nucleotide triphosphate hydrolases"/>
    <property type="match status" value="1"/>
</dbReference>
<feature type="domain" description="EH" evidence="9">
    <location>
        <begin position="31"/>
        <end position="109"/>
    </location>
</feature>
<keyword evidence="6" id="KW-0967">Endosome</keyword>
<keyword evidence="7" id="KW-0106">Calcium</keyword>
<feature type="domain" description="EF-hand" evidence="10">
    <location>
        <begin position="67"/>
        <end position="99"/>
    </location>
</feature>
<protein>
    <submittedName>
        <fullName evidence="12">Uncharacterized protein</fullName>
    </submittedName>
</protein>
<evidence type="ECO:0000256" key="7">
    <source>
        <dbReference type="ARBA" id="ARBA00022837"/>
    </source>
</evidence>
<dbReference type="SMART" id="SM00027">
    <property type="entry name" value="EH"/>
    <property type="match status" value="1"/>
</dbReference>
<proteinExistence type="predicted"/>
<comment type="subcellular location">
    <subcellularLocation>
        <location evidence="1">Cell membrane</location>
        <topology evidence="1">Peripheral membrane protein</topology>
        <orientation evidence="1">Cytoplasmic side</orientation>
    </subcellularLocation>
    <subcellularLocation>
        <location evidence="2">Endosome membrane</location>
        <topology evidence="2">Peripheral membrane protein</topology>
    </subcellularLocation>
</comment>
<dbReference type="PROSITE" id="PS51718">
    <property type="entry name" value="G_DYNAMIN_2"/>
    <property type="match status" value="1"/>
</dbReference>
<evidence type="ECO:0000256" key="3">
    <source>
        <dbReference type="ARBA" id="ARBA00022475"/>
    </source>
</evidence>
<evidence type="ECO:0000256" key="1">
    <source>
        <dbReference type="ARBA" id="ARBA00004413"/>
    </source>
</evidence>
<dbReference type="Pfam" id="PF00350">
    <property type="entry name" value="Dynamin_N"/>
    <property type="match status" value="1"/>
</dbReference>
<dbReference type="PANTHER" id="PTHR11216:SF138">
    <property type="entry name" value="EH DOMAIN-CONTAINING PROTEIN 2"/>
    <property type="match status" value="1"/>
</dbReference>
<dbReference type="SUPFAM" id="SSF52540">
    <property type="entry name" value="P-loop containing nucleoside triphosphate hydrolases"/>
    <property type="match status" value="1"/>
</dbReference>
<feature type="domain" description="Dynamin-type G" evidence="11">
    <location>
        <begin position="209"/>
        <end position="444"/>
    </location>
</feature>
<dbReference type="SMART" id="SM00054">
    <property type="entry name" value="EFh"/>
    <property type="match status" value="2"/>
</dbReference>
<evidence type="ECO:0000256" key="8">
    <source>
        <dbReference type="ARBA" id="ARBA00023136"/>
    </source>
</evidence>
<evidence type="ECO:0000256" key="2">
    <source>
        <dbReference type="ARBA" id="ARBA00004481"/>
    </source>
</evidence>
<dbReference type="CDD" id="cd09913">
    <property type="entry name" value="EHD"/>
    <property type="match status" value="1"/>
</dbReference>
<dbReference type="InterPro" id="IPR011992">
    <property type="entry name" value="EF-hand-dom_pair"/>
</dbReference>
<keyword evidence="4" id="KW-0479">Metal-binding</keyword>
<dbReference type="InterPro" id="IPR045063">
    <property type="entry name" value="Dynamin_N"/>
</dbReference>
<feature type="non-terminal residue" evidence="12">
    <location>
        <position position="1"/>
    </location>
</feature>
<dbReference type="InterPro" id="IPR031692">
    <property type="entry name" value="EHD_N"/>
</dbReference>
<keyword evidence="5" id="KW-0547">Nucleotide-binding</keyword>
<dbReference type="InterPro" id="IPR040990">
    <property type="entry name" value="DUF5600"/>
</dbReference>
<feature type="domain" description="EF-hand" evidence="10">
    <location>
        <begin position="30"/>
        <end position="65"/>
    </location>
</feature>
<dbReference type="SUPFAM" id="SSF47473">
    <property type="entry name" value="EF-hand"/>
    <property type="match status" value="1"/>
</dbReference>
<dbReference type="Gene3D" id="1.10.268.20">
    <property type="match status" value="1"/>
</dbReference>
<dbReference type="InterPro" id="IPR002048">
    <property type="entry name" value="EF_hand_dom"/>
</dbReference>
<dbReference type="Proteomes" id="UP000824890">
    <property type="component" value="Unassembled WGS sequence"/>
</dbReference>
<organism evidence="12 13">
    <name type="scientific">Brassica napus</name>
    <name type="common">Rape</name>
    <dbReference type="NCBI Taxonomy" id="3708"/>
    <lineage>
        <taxon>Eukaryota</taxon>
        <taxon>Viridiplantae</taxon>
        <taxon>Streptophyta</taxon>
        <taxon>Embryophyta</taxon>
        <taxon>Tracheophyta</taxon>
        <taxon>Spermatophyta</taxon>
        <taxon>Magnoliopsida</taxon>
        <taxon>eudicotyledons</taxon>
        <taxon>Gunneridae</taxon>
        <taxon>Pentapetalae</taxon>
        <taxon>rosids</taxon>
        <taxon>malvids</taxon>
        <taxon>Brassicales</taxon>
        <taxon>Brassicaceae</taxon>
        <taxon>Brassiceae</taxon>
        <taxon>Brassica</taxon>
    </lineage>
</organism>
<keyword evidence="13" id="KW-1185">Reference proteome</keyword>
<dbReference type="Pfam" id="PF16880">
    <property type="entry name" value="EHD_N"/>
    <property type="match status" value="1"/>
</dbReference>
<evidence type="ECO:0000313" key="13">
    <source>
        <dbReference type="Proteomes" id="UP000824890"/>
    </source>
</evidence>
<gene>
    <name evidence="12" type="ORF">HID58_086789</name>
</gene>
<evidence type="ECO:0000259" key="11">
    <source>
        <dbReference type="PROSITE" id="PS51718"/>
    </source>
</evidence>
<evidence type="ECO:0000313" key="12">
    <source>
        <dbReference type="EMBL" id="KAH0858528.1"/>
    </source>
</evidence>
<dbReference type="Pfam" id="PF12763">
    <property type="entry name" value="EH"/>
    <property type="match status" value="1"/>
</dbReference>
<dbReference type="InterPro" id="IPR030381">
    <property type="entry name" value="G_DYNAMIN_dom"/>
</dbReference>
<evidence type="ECO:0000259" key="9">
    <source>
        <dbReference type="PROSITE" id="PS50031"/>
    </source>
</evidence>
<dbReference type="InterPro" id="IPR000261">
    <property type="entry name" value="EH_dom"/>
</dbReference>
<keyword evidence="3" id="KW-1003">Cell membrane</keyword>
<dbReference type="PROSITE" id="PS50031">
    <property type="entry name" value="EH"/>
    <property type="match status" value="1"/>
</dbReference>
<dbReference type="InterPro" id="IPR027417">
    <property type="entry name" value="P-loop_NTPase"/>
</dbReference>
<evidence type="ECO:0000256" key="4">
    <source>
        <dbReference type="ARBA" id="ARBA00022723"/>
    </source>
</evidence>
<accession>A0ABQ7XRJ8</accession>
<sequence>KPISLFSLIDKHIQSMETSSAISIGTCLKEHQKIYKEWFNIADSDGDGRVSGNDATKFFAMSKLSRQELKQVWAVADSKRQGFLGLTEFITAMKLVTLAQEGHEITSDLLKGSVDMKTVELPVLEGLENVVKQKASKAYAVDEDNVVTQPQAVTAKAPWFKSKAIIKPQVNVVTIVDGLKRLYAEKLKPLEVTYRFNDFASPVLTNSDFDAKPMVMLLGQYSTGKTTFIKHLLGCEYPGAHIGPEPTTDRFVVAMSGPDERTIPGNTMAVQADMPFNGLTSFGGAFLSKFECSQMPHPLLDQITLVDTPGVLSGEKQRMQRSYDFTGVISWFASKCDMILLLFDPHKLDISDEFKRVITSLRGNEDKIRVVLNKADQVDTQQLMRVYGALMWSLGKVLNTPEVVRVYIGSFNDKPINEAVVGPIGKELFEKEQNDLITDLMTIPKKACDRKINEFVKRARAAKINAYIMSHLKKEMPAMMGKSKAQQRLMDNLQQEFEKVQQEYHLPAGDFPSVEHFREVLGGYNIDKFEKLKPKMIQAVDDMLGYDIPDLLKKFRNPYE</sequence>
<comment type="caution">
    <text evidence="12">The sequence shown here is derived from an EMBL/GenBank/DDBJ whole genome shotgun (WGS) entry which is preliminary data.</text>
</comment>
<dbReference type="PANTHER" id="PTHR11216">
    <property type="entry name" value="EH DOMAIN"/>
    <property type="match status" value="1"/>
</dbReference>
<dbReference type="EMBL" id="JAGKQM010000019">
    <property type="protein sequence ID" value="KAH0858528.1"/>
    <property type="molecule type" value="Genomic_DNA"/>
</dbReference>
<keyword evidence="8" id="KW-0472">Membrane</keyword>
<dbReference type="Gene3D" id="1.10.238.10">
    <property type="entry name" value="EF-hand"/>
    <property type="match status" value="1"/>
</dbReference>
<name>A0ABQ7XRJ8_BRANA</name>
<evidence type="ECO:0000256" key="6">
    <source>
        <dbReference type="ARBA" id="ARBA00022753"/>
    </source>
</evidence>